<dbReference type="EC" id="1.2.1.12" evidence="7"/>
<dbReference type="InterPro" id="IPR020829">
    <property type="entry name" value="GlycerAld_3-P_DH_cat"/>
</dbReference>
<evidence type="ECO:0000256" key="13">
    <source>
        <dbReference type="ARBA" id="ARBA00023027"/>
    </source>
</evidence>
<keyword evidence="16" id="KW-0539">Nucleus</keyword>
<evidence type="ECO:0000313" key="25">
    <source>
        <dbReference type="Ensembl" id="ENSMALP00000007932.1"/>
    </source>
</evidence>
<keyword evidence="12" id="KW-0560">Oxidoreductase</keyword>
<dbReference type="AlphaFoldDB" id="A0A3Q3J3W1"/>
<dbReference type="GO" id="GO:0005829">
    <property type="term" value="C:cytosol"/>
    <property type="evidence" value="ECO:0007669"/>
    <property type="project" value="UniProtKB-SubCell"/>
</dbReference>
<dbReference type="InterPro" id="IPR036291">
    <property type="entry name" value="NAD(P)-bd_dom_sf"/>
</dbReference>
<evidence type="ECO:0000256" key="9">
    <source>
        <dbReference type="ARBA" id="ARBA00022679"/>
    </source>
</evidence>
<comment type="catalytic activity">
    <reaction evidence="18">
        <text>D-glyceraldehyde 3-phosphate + phosphate + NAD(+) = (2R)-3-phospho-glyceroyl phosphate + NADH + H(+)</text>
        <dbReference type="Rhea" id="RHEA:10300"/>
        <dbReference type="ChEBI" id="CHEBI:15378"/>
        <dbReference type="ChEBI" id="CHEBI:43474"/>
        <dbReference type="ChEBI" id="CHEBI:57540"/>
        <dbReference type="ChEBI" id="CHEBI:57604"/>
        <dbReference type="ChEBI" id="CHEBI:57945"/>
        <dbReference type="ChEBI" id="CHEBI:59776"/>
        <dbReference type="EC" id="1.2.1.12"/>
    </reaction>
</comment>
<reference evidence="25" key="2">
    <citation type="submission" date="2025-09" db="UniProtKB">
        <authorList>
            <consortium name="Ensembl"/>
        </authorList>
    </citation>
    <scope>IDENTIFICATION</scope>
</reference>
<dbReference type="InterPro" id="IPR020828">
    <property type="entry name" value="GlycerAld_3-P_DH_NAD(P)-bd"/>
</dbReference>
<dbReference type="Ensembl" id="ENSMALT00000008100.1">
    <property type="protein sequence ID" value="ENSMALP00000007932.1"/>
    <property type="gene ID" value="ENSMALG00000005540.1"/>
</dbReference>
<evidence type="ECO:0000256" key="5">
    <source>
        <dbReference type="ARBA" id="ARBA00007406"/>
    </source>
</evidence>
<sequence length="311" mass="33222">GGQIGINGFGRISRLVTRAAITSGNVKVAAINDPFIDLDHMAYMFKHDSTHGMWKHEEVKAEDGKLVIGNMHIMVSHEYEYMLVESTGVFTTIEQASAHLKGGAKRVVISSPSADVPTFVMGVNHDKSMKVVSNASCTTNCLAPPRQAKAVNGTFGLIGSTVHAVTTTQKTVDCPSRKTWRDGRGATQNIIPTSIGAAKAVGRVIPELSGKLTAMAFRVPTPNVSVVDLTVCLEKPAKYDDIKAAAEGPMKGILACKHSLSAQVVSTDFNGDPRSSIFDASSGIALNDNFVKLVSWGVEVGYRQKVAVMQH</sequence>
<evidence type="ECO:0000256" key="4">
    <source>
        <dbReference type="ARBA" id="ARBA00004869"/>
    </source>
</evidence>
<name>A0A3Q3J3W1_MONAL</name>
<evidence type="ECO:0000256" key="23">
    <source>
        <dbReference type="RuleBase" id="RU000397"/>
    </source>
</evidence>
<dbReference type="CDD" id="cd05214">
    <property type="entry name" value="GAPDH_I_N"/>
    <property type="match status" value="1"/>
</dbReference>
<dbReference type="FunFam" id="3.30.360.10:FF:000001">
    <property type="entry name" value="Glyceraldehyde-3-phosphate dehydrogenase"/>
    <property type="match status" value="1"/>
</dbReference>
<dbReference type="SUPFAM" id="SSF51735">
    <property type="entry name" value="NAD(P)-binding Rossmann-fold domains"/>
    <property type="match status" value="1"/>
</dbReference>
<accession>A0A3Q3J3W1</accession>
<comment type="similarity">
    <text evidence="5 23">Belongs to the glyceraldehyde-3-phosphate dehydrogenase family.</text>
</comment>
<feature type="binding site" evidence="21">
    <location>
        <position position="110"/>
    </location>
    <ligand>
        <name>NAD(+)</name>
        <dbReference type="ChEBI" id="CHEBI:57540"/>
    </ligand>
</feature>
<evidence type="ECO:0000256" key="19">
    <source>
        <dbReference type="ARBA" id="ARBA00048005"/>
    </source>
</evidence>
<keyword evidence="13 21" id="KW-0520">NAD</keyword>
<dbReference type="GO" id="GO:0004365">
    <property type="term" value="F:glyceraldehyde-3-phosphate dehydrogenase (NAD+) (phosphorylating) activity"/>
    <property type="evidence" value="ECO:0007669"/>
    <property type="project" value="UniProtKB-EC"/>
</dbReference>
<feature type="binding site" evidence="21">
    <location>
        <begin position="11"/>
        <end position="12"/>
    </location>
    <ligand>
        <name>NAD(+)</name>
        <dbReference type="ChEBI" id="CHEBI:57540"/>
    </ligand>
</feature>
<evidence type="ECO:0000256" key="8">
    <source>
        <dbReference type="ARBA" id="ARBA00022490"/>
    </source>
</evidence>
<dbReference type="GO" id="GO:0016740">
    <property type="term" value="F:transferase activity"/>
    <property type="evidence" value="ECO:0007669"/>
    <property type="project" value="UniProtKB-KW"/>
</dbReference>
<evidence type="ECO:0000256" key="1">
    <source>
        <dbReference type="ARBA" id="ARBA00004123"/>
    </source>
</evidence>
<keyword evidence="21" id="KW-0547">Nucleotide-binding</keyword>
<evidence type="ECO:0000256" key="3">
    <source>
        <dbReference type="ARBA" id="ARBA00004514"/>
    </source>
</evidence>
<dbReference type="InterPro" id="IPR020831">
    <property type="entry name" value="GlycerAld/Erythrose_P_DH"/>
</dbReference>
<evidence type="ECO:0000259" key="24">
    <source>
        <dbReference type="SMART" id="SM00846"/>
    </source>
</evidence>
<organism evidence="25 26">
    <name type="scientific">Monopterus albus</name>
    <name type="common">Swamp eel</name>
    <dbReference type="NCBI Taxonomy" id="43700"/>
    <lineage>
        <taxon>Eukaryota</taxon>
        <taxon>Metazoa</taxon>
        <taxon>Chordata</taxon>
        <taxon>Craniata</taxon>
        <taxon>Vertebrata</taxon>
        <taxon>Euteleostomi</taxon>
        <taxon>Actinopterygii</taxon>
        <taxon>Neopterygii</taxon>
        <taxon>Teleostei</taxon>
        <taxon>Neoteleostei</taxon>
        <taxon>Acanthomorphata</taxon>
        <taxon>Anabantaria</taxon>
        <taxon>Synbranchiformes</taxon>
        <taxon>Synbranchidae</taxon>
        <taxon>Monopterus</taxon>
    </lineage>
</organism>
<keyword evidence="8" id="KW-0963">Cytoplasm</keyword>
<proteinExistence type="inferred from homology"/>
<reference evidence="25" key="1">
    <citation type="submission" date="2025-08" db="UniProtKB">
        <authorList>
            <consortium name="Ensembl"/>
        </authorList>
    </citation>
    <scope>IDENTIFICATION</scope>
</reference>
<evidence type="ECO:0000256" key="15">
    <source>
        <dbReference type="ARBA" id="ARBA00023212"/>
    </source>
</evidence>
<evidence type="ECO:0000256" key="2">
    <source>
        <dbReference type="ARBA" id="ARBA00004245"/>
    </source>
</evidence>
<dbReference type="SUPFAM" id="SSF55347">
    <property type="entry name" value="Glyceraldehyde-3-phosphate dehydrogenase-like, C-terminal domain"/>
    <property type="match status" value="1"/>
</dbReference>
<evidence type="ECO:0000256" key="20">
    <source>
        <dbReference type="PIRSR" id="PIRSR000149-1"/>
    </source>
</evidence>
<evidence type="ECO:0000256" key="14">
    <source>
        <dbReference type="ARBA" id="ARBA00023152"/>
    </source>
</evidence>
<evidence type="ECO:0000256" key="18">
    <source>
        <dbReference type="ARBA" id="ARBA00047698"/>
    </source>
</evidence>
<dbReference type="InterPro" id="IPR020830">
    <property type="entry name" value="GlycerAld_3-P_DH_AS"/>
</dbReference>
<dbReference type="Pfam" id="PF00044">
    <property type="entry name" value="Gp_dh_N"/>
    <property type="match status" value="1"/>
</dbReference>
<evidence type="ECO:0000313" key="26">
    <source>
        <dbReference type="Proteomes" id="UP000261600"/>
    </source>
</evidence>
<comment type="subunit">
    <text evidence="6">Homotetramer.</text>
</comment>
<dbReference type="STRING" id="43700.ENSMALP00000007932"/>
<dbReference type="CDD" id="cd18126">
    <property type="entry name" value="GAPDH_I_C"/>
    <property type="match status" value="1"/>
</dbReference>
<evidence type="ECO:0000256" key="10">
    <source>
        <dbReference type="ARBA" id="ARBA00022703"/>
    </source>
</evidence>
<feature type="active site" description="Nucleophile" evidence="20">
    <location>
        <position position="137"/>
    </location>
</feature>
<keyword evidence="10" id="KW-0053">Apoptosis</keyword>
<feature type="domain" description="Glyceraldehyde 3-phosphate dehydrogenase NAD(P) binding" evidence="24">
    <location>
        <begin position="2"/>
        <end position="137"/>
    </location>
</feature>
<evidence type="ECO:0000256" key="11">
    <source>
        <dbReference type="ARBA" id="ARBA00022799"/>
    </source>
</evidence>
<dbReference type="PIRSF" id="PIRSF000149">
    <property type="entry name" value="GAP_DH"/>
    <property type="match status" value="1"/>
</dbReference>
<evidence type="ECO:0000256" key="7">
    <source>
        <dbReference type="ARBA" id="ARBA00013119"/>
    </source>
</evidence>
<dbReference type="Proteomes" id="UP000261600">
    <property type="component" value="Unplaced"/>
</dbReference>
<evidence type="ECO:0000256" key="22">
    <source>
        <dbReference type="PIRSR" id="PIRSR000149-4"/>
    </source>
</evidence>
<keyword evidence="9" id="KW-0808">Transferase</keyword>
<evidence type="ECO:0000256" key="16">
    <source>
        <dbReference type="ARBA" id="ARBA00023242"/>
    </source>
</evidence>
<comment type="subcellular location">
    <subcellularLocation>
        <location evidence="2">Cytoplasm</location>
        <location evidence="2">Cytoskeleton</location>
    </subcellularLocation>
    <subcellularLocation>
        <location evidence="3">Cytoplasm</location>
        <location evidence="3">Cytosol</location>
    </subcellularLocation>
    <subcellularLocation>
        <location evidence="1">Nucleus</location>
    </subcellularLocation>
</comment>
<dbReference type="GO" id="GO:0051287">
    <property type="term" value="F:NAD binding"/>
    <property type="evidence" value="ECO:0007669"/>
    <property type="project" value="InterPro"/>
</dbReference>
<dbReference type="PANTHER" id="PTHR10836">
    <property type="entry name" value="GLYCERALDEHYDE 3-PHOSPHATE DEHYDROGENASE"/>
    <property type="match status" value="1"/>
</dbReference>
<protein>
    <recommendedName>
        <fullName evidence="7">glyceraldehyde-3-phosphate dehydrogenase (phosphorylating)</fullName>
        <ecNumber evidence="7">1.2.1.12</ecNumber>
    </recommendedName>
    <alternativeName>
        <fullName evidence="17">Peptidyl-cysteine S-nitrosylase GAPDH</fullName>
    </alternativeName>
</protein>
<dbReference type="GO" id="GO:0006096">
    <property type="term" value="P:glycolytic process"/>
    <property type="evidence" value="ECO:0007669"/>
    <property type="project" value="UniProtKB-KW"/>
</dbReference>
<evidence type="ECO:0000256" key="12">
    <source>
        <dbReference type="ARBA" id="ARBA00023002"/>
    </source>
</evidence>
<evidence type="ECO:0000256" key="17">
    <source>
        <dbReference type="ARBA" id="ARBA00031890"/>
    </source>
</evidence>
<feature type="site" description="Activates thiol group during catalysis" evidence="22">
    <location>
        <position position="163"/>
    </location>
</feature>
<dbReference type="FunFam" id="3.40.50.720:FF:000266">
    <property type="entry name" value="Glyceraldehyde-3-phosphate dehydrogenase"/>
    <property type="match status" value="1"/>
</dbReference>
<dbReference type="Gene3D" id="3.40.50.720">
    <property type="entry name" value="NAD(P)-binding Rossmann-like Domain"/>
    <property type="match status" value="1"/>
</dbReference>
<dbReference type="Pfam" id="PF02800">
    <property type="entry name" value="Gp_dh_C"/>
    <property type="match status" value="1"/>
</dbReference>
<evidence type="ECO:0000256" key="6">
    <source>
        <dbReference type="ARBA" id="ARBA00011881"/>
    </source>
</evidence>
<evidence type="ECO:0000256" key="21">
    <source>
        <dbReference type="PIRSR" id="PIRSR000149-3"/>
    </source>
</evidence>
<dbReference type="Gene3D" id="3.30.360.10">
    <property type="entry name" value="Dihydrodipicolinate Reductase, domain 2"/>
    <property type="match status" value="1"/>
</dbReference>
<dbReference type="PROSITE" id="PS00071">
    <property type="entry name" value="GAPDH"/>
    <property type="match status" value="1"/>
</dbReference>
<dbReference type="PRINTS" id="PR00078">
    <property type="entry name" value="G3PDHDRGNASE"/>
</dbReference>
<keyword evidence="11" id="KW-0702">S-nitrosylation</keyword>
<dbReference type="GO" id="GO:0005856">
    <property type="term" value="C:cytoskeleton"/>
    <property type="evidence" value="ECO:0007669"/>
    <property type="project" value="UniProtKB-SubCell"/>
</dbReference>
<comment type="pathway">
    <text evidence="4">Carbohydrate degradation; glycolysis; pyruvate from D-glyceraldehyde 3-phosphate: step 1/5.</text>
</comment>
<dbReference type="GO" id="GO:0019682">
    <property type="term" value="P:glyceraldehyde-3-phosphate metabolic process"/>
    <property type="evidence" value="ECO:0007669"/>
    <property type="project" value="UniProtKB-ARBA"/>
</dbReference>
<comment type="catalytic activity">
    <reaction evidence="19">
        <text>S-nitroso-L-cysteinyl-[GAPDH] + L-cysteinyl-[protein] = L-cysteinyl-[GAPDH] + S-nitroso-L-cysteinyl-[protein]</text>
        <dbReference type="Rhea" id="RHEA:66684"/>
        <dbReference type="Rhea" id="RHEA-COMP:10131"/>
        <dbReference type="Rhea" id="RHEA-COMP:17089"/>
        <dbReference type="Rhea" id="RHEA-COMP:17090"/>
        <dbReference type="Rhea" id="RHEA-COMP:17091"/>
        <dbReference type="ChEBI" id="CHEBI:29950"/>
        <dbReference type="ChEBI" id="CHEBI:149494"/>
    </reaction>
    <physiologicalReaction direction="left-to-right" evidence="19">
        <dbReference type="Rhea" id="RHEA:66685"/>
    </physiologicalReaction>
</comment>
<dbReference type="GO" id="GO:0006915">
    <property type="term" value="P:apoptotic process"/>
    <property type="evidence" value="ECO:0007669"/>
    <property type="project" value="UniProtKB-KW"/>
</dbReference>
<keyword evidence="14" id="KW-0324">Glycolysis</keyword>
<feature type="binding site" evidence="21">
    <location>
        <position position="33"/>
    </location>
    <ligand>
        <name>NAD(+)</name>
        <dbReference type="ChEBI" id="CHEBI:57540"/>
    </ligand>
</feature>
<dbReference type="GO" id="GO:0005634">
    <property type="term" value="C:nucleus"/>
    <property type="evidence" value="ECO:0007669"/>
    <property type="project" value="UniProtKB-SubCell"/>
</dbReference>
<dbReference type="PANTHER" id="PTHR10836:SF111">
    <property type="entry name" value="GLYCERALDEHYDE-3-PHOSPHATE DEHYDROGENASE"/>
    <property type="match status" value="1"/>
</dbReference>
<keyword evidence="15" id="KW-0206">Cytoskeleton</keyword>
<keyword evidence="26" id="KW-1185">Reference proteome</keyword>
<dbReference type="SMART" id="SM00846">
    <property type="entry name" value="Gp_dh_N"/>
    <property type="match status" value="1"/>
</dbReference>